<dbReference type="Pfam" id="PF00078">
    <property type="entry name" value="RVT_1"/>
    <property type="match status" value="1"/>
</dbReference>
<dbReference type="InterPro" id="IPR000477">
    <property type="entry name" value="RT_dom"/>
</dbReference>
<sequence>MIRSFLSNRVIADEENDIEFKYNVAVLQGSRLGPILWLLESDGLLSLANLDGNAKVIMFADDIAILIAEPEAFRFTRSRRNVLQHVENWAGKYGLRINPSK</sequence>
<keyword evidence="3" id="KW-1185">Reference proteome</keyword>
<accession>A0A4Y2AII5</accession>
<reference evidence="2 3" key="1">
    <citation type="journal article" date="2019" name="Sci. Rep.">
        <title>Orb-weaving spider Araneus ventricosus genome elucidates the spidroin gene catalogue.</title>
        <authorList>
            <person name="Kono N."/>
            <person name="Nakamura H."/>
            <person name="Ohtoshi R."/>
            <person name="Moran D.A.P."/>
            <person name="Shinohara A."/>
            <person name="Yoshida Y."/>
            <person name="Fujiwara M."/>
            <person name="Mori M."/>
            <person name="Tomita M."/>
            <person name="Arakawa K."/>
        </authorList>
    </citation>
    <scope>NUCLEOTIDE SEQUENCE [LARGE SCALE GENOMIC DNA]</scope>
</reference>
<proteinExistence type="predicted"/>
<dbReference type="AlphaFoldDB" id="A0A4Y2AII5"/>
<protein>
    <recommendedName>
        <fullName evidence="1">Reverse transcriptase domain-containing protein</fullName>
    </recommendedName>
</protein>
<evidence type="ECO:0000313" key="3">
    <source>
        <dbReference type="Proteomes" id="UP000499080"/>
    </source>
</evidence>
<evidence type="ECO:0000259" key="1">
    <source>
        <dbReference type="PROSITE" id="PS50878"/>
    </source>
</evidence>
<dbReference type="PROSITE" id="PS50878">
    <property type="entry name" value="RT_POL"/>
    <property type="match status" value="1"/>
</dbReference>
<organism evidence="2 3">
    <name type="scientific">Araneus ventricosus</name>
    <name type="common">Orbweaver spider</name>
    <name type="synonym">Epeira ventricosa</name>
    <dbReference type="NCBI Taxonomy" id="182803"/>
    <lineage>
        <taxon>Eukaryota</taxon>
        <taxon>Metazoa</taxon>
        <taxon>Ecdysozoa</taxon>
        <taxon>Arthropoda</taxon>
        <taxon>Chelicerata</taxon>
        <taxon>Arachnida</taxon>
        <taxon>Araneae</taxon>
        <taxon>Araneomorphae</taxon>
        <taxon>Entelegynae</taxon>
        <taxon>Araneoidea</taxon>
        <taxon>Araneidae</taxon>
        <taxon>Araneus</taxon>
    </lineage>
</organism>
<evidence type="ECO:0000313" key="2">
    <source>
        <dbReference type="EMBL" id="GBL79643.1"/>
    </source>
</evidence>
<gene>
    <name evidence="2" type="ORF">AVEN_18193_1</name>
</gene>
<name>A0A4Y2AII5_ARAVE</name>
<dbReference type="EMBL" id="BGPR01000019">
    <property type="protein sequence ID" value="GBL79643.1"/>
    <property type="molecule type" value="Genomic_DNA"/>
</dbReference>
<feature type="domain" description="Reverse transcriptase" evidence="1">
    <location>
        <begin position="1"/>
        <end position="101"/>
    </location>
</feature>
<dbReference type="Proteomes" id="UP000499080">
    <property type="component" value="Unassembled WGS sequence"/>
</dbReference>
<comment type="caution">
    <text evidence="2">The sequence shown here is derived from an EMBL/GenBank/DDBJ whole genome shotgun (WGS) entry which is preliminary data.</text>
</comment>